<proteinExistence type="predicted"/>
<feature type="compositionally biased region" description="Polar residues" evidence="1">
    <location>
        <begin position="35"/>
        <end position="49"/>
    </location>
</feature>
<evidence type="ECO:0000313" key="4">
    <source>
        <dbReference type="Proteomes" id="UP000594638"/>
    </source>
</evidence>
<dbReference type="EMBL" id="CACTIH010000550">
    <property type="protein sequence ID" value="CAA2961463.1"/>
    <property type="molecule type" value="Genomic_DNA"/>
</dbReference>
<evidence type="ECO:0000256" key="2">
    <source>
        <dbReference type="SAM" id="SignalP"/>
    </source>
</evidence>
<name>A0A8S0Q513_OLEEU</name>
<evidence type="ECO:0000313" key="3">
    <source>
        <dbReference type="EMBL" id="CAA2961463.1"/>
    </source>
</evidence>
<keyword evidence="2" id="KW-0732">Signal</keyword>
<feature type="signal peptide" evidence="2">
    <location>
        <begin position="1"/>
        <end position="28"/>
    </location>
</feature>
<protein>
    <submittedName>
        <fullName evidence="3">Uncharacterized protein</fullName>
    </submittedName>
</protein>
<feature type="chain" id="PRO_5035940004" evidence="2">
    <location>
        <begin position="29"/>
        <end position="85"/>
    </location>
</feature>
<keyword evidence="4" id="KW-1185">Reference proteome</keyword>
<feature type="region of interest" description="Disordered" evidence="1">
    <location>
        <begin position="33"/>
        <end position="85"/>
    </location>
</feature>
<evidence type="ECO:0000256" key="1">
    <source>
        <dbReference type="SAM" id="MobiDB-lite"/>
    </source>
</evidence>
<sequence>MMFHLRMMISFVVALVLILQSHLHEAQGARLMTETKASSKSIDSSTQAFRSLHPDEKNPFKKVKSSFRKVPPSRSNPTQNKFKPP</sequence>
<dbReference type="Proteomes" id="UP000594638">
    <property type="component" value="Unassembled WGS sequence"/>
</dbReference>
<comment type="caution">
    <text evidence="3">The sequence shown here is derived from an EMBL/GenBank/DDBJ whole genome shotgun (WGS) entry which is preliminary data.</text>
</comment>
<organism evidence="3 4">
    <name type="scientific">Olea europaea subsp. europaea</name>
    <dbReference type="NCBI Taxonomy" id="158383"/>
    <lineage>
        <taxon>Eukaryota</taxon>
        <taxon>Viridiplantae</taxon>
        <taxon>Streptophyta</taxon>
        <taxon>Embryophyta</taxon>
        <taxon>Tracheophyta</taxon>
        <taxon>Spermatophyta</taxon>
        <taxon>Magnoliopsida</taxon>
        <taxon>eudicotyledons</taxon>
        <taxon>Gunneridae</taxon>
        <taxon>Pentapetalae</taxon>
        <taxon>asterids</taxon>
        <taxon>lamiids</taxon>
        <taxon>Lamiales</taxon>
        <taxon>Oleaceae</taxon>
        <taxon>Oleeae</taxon>
        <taxon>Olea</taxon>
    </lineage>
</organism>
<reference evidence="3 4" key="1">
    <citation type="submission" date="2019-12" db="EMBL/GenBank/DDBJ databases">
        <authorList>
            <person name="Alioto T."/>
            <person name="Alioto T."/>
            <person name="Gomez Garrido J."/>
        </authorList>
    </citation>
    <scope>NUCLEOTIDE SEQUENCE [LARGE SCALE GENOMIC DNA]</scope>
</reference>
<accession>A0A8S0Q513</accession>
<gene>
    <name evidence="3" type="ORF">OLEA9_A070444</name>
</gene>
<dbReference type="Gramene" id="OE9A070444T1">
    <property type="protein sequence ID" value="OE9A070444C1"/>
    <property type="gene ID" value="OE9A070444"/>
</dbReference>
<dbReference type="OrthoDB" id="1431686at2759"/>
<feature type="compositionally biased region" description="Polar residues" evidence="1">
    <location>
        <begin position="73"/>
        <end position="85"/>
    </location>
</feature>
<dbReference type="AlphaFoldDB" id="A0A8S0Q513"/>